<reference evidence="5 6" key="1">
    <citation type="submission" date="2019-09" db="EMBL/GenBank/DDBJ databases">
        <title>Draft genome of the ectomycorrhizal ascomycete Sphaerosporella brunnea.</title>
        <authorList>
            <consortium name="DOE Joint Genome Institute"/>
            <person name="Benucci G.M."/>
            <person name="Marozzi G."/>
            <person name="Antonielli L."/>
            <person name="Sanchez S."/>
            <person name="Marco P."/>
            <person name="Wang X."/>
            <person name="Falini L.B."/>
            <person name="Barry K."/>
            <person name="Haridas S."/>
            <person name="Lipzen A."/>
            <person name="Labutti K."/>
            <person name="Grigoriev I.V."/>
            <person name="Murat C."/>
            <person name="Martin F."/>
            <person name="Albertini E."/>
            <person name="Donnini D."/>
            <person name="Bonito G."/>
        </authorList>
    </citation>
    <scope>NUCLEOTIDE SEQUENCE [LARGE SCALE GENOMIC DNA]</scope>
    <source>
        <strain evidence="5 6">Sb_GMNB300</strain>
    </source>
</reference>
<keyword evidence="6" id="KW-1185">Reference proteome</keyword>
<dbReference type="PANTHER" id="PTHR14790">
    <property type="entry name" value="RECQ-MEDIATED GENOME INSTABILITY PROTEIN 1 RMI1"/>
    <property type="match status" value="1"/>
</dbReference>
<sequence length="240" mass="25672">MAPPSATPIPSIDNLLRALSTQYNLHARPSVLQVLLAQLQQLPHPPPARALVETLRFRLLASDITTSLQPYANLCLPPNLPQSAPQAMALSADGIVVQVLDIVDVTSSRSDSLERLEMVERGEAMRGREIIRVAPGEADGGGEAAVGARKGDGGMHKLVLQDAAGRRVYAFELAPIAGVKVGMSIGAKMLLRGCTVARGLVLLTPQTATVLGGKVEALHKVWLDGRKQELKDEIEAFKRD</sequence>
<dbReference type="AlphaFoldDB" id="A0A5J5F1B9"/>
<dbReference type="Pfam" id="PF08585">
    <property type="entry name" value="RMI1_N_C"/>
    <property type="match status" value="1"/>
</dbReference>
<gene>
    <name evidence="5" type="ORF">FN846DRAFT_590953</name>
</gene>
<evidence type="ECO:0000256" key="2">
    <source>
        <dbReference type="ARBA" id="ARBA00018987"/>
    </source>
</evidence>
<feature type="domain" description="RMI1 N-terminal" evidence="4">
    <location>
        <begin position="29"/>
        <end position="67"/>
    </location>
</feature>
<dbReference type="InterPro" id="IPR049363">
    <property type="entry name" value="RMI1_N"/>
</dbReference>
<dbReference type="InterPro" id="IPR013894">
    <property type="entry name" value="RMI1_OB"/>
</dbReference>
<evidence type="ECO:0000313" key="6">
    <source>
        <dbReference type="Proteomes" id="UP000326924"/>
    </source>
</evidence>
<name>A0A5J5F1B9_9PEZI</name>
<evidence type="ECO:0000313" key="5">
    <source>
        <dbReference type="EMBL" id="KAA8909765.1"/>
    </source>
</evidence>
<proteinExistence type="inferred from homology"/>
<dbReference type="EMBL" id="VXIS01000054">
    <property type="protein sequence ID" value="KAA8909765.1"/>
    <property type="molecule type" value="Genomic_DNA"/>
</dbReference>
<evidence type="ECO:0000259" key="4">
    <source>
        <dbReference type="Pfam" id="PF21000"/>
    </source>
</evidence>
<accession>A0A5J5F1B9</accession>
<dbReference type="GO" id="GO:0000724">
    <property type="term" value="P:double-strand break repair via homologous recombination"/>
    <property type="evidence" value="ECO:0007669"/>
    <property type="project" value="TreeGrafter"/>
</dbReference>
<dbReference type="Proteomes" id="UP000326924">
    <property type="component" value="Unassembled WGS sequence"/>
</dbReference>
<dbReference type="GO" id="GO:0031422">
    <property type="term" value="C:RecQ family helicase-topoisomerase III complex"/>
    <property type="evidence" value="ECO:0007669"/>
    <property type="project" value="TreeGrafter"/>
</dbReference>
<evidence type="ECO:0000256" key="1">
    <source>
        <dbReference type="ARBA" id="ARBA00006395"/>
    </source>
</evidence>
<protein>
    <recommendedName>
        <fullName evidence="2">RecQ-mediated genome instability protein 1</fullName>
    </recommendedName>
</protein>
<feature type="domain" description="RecQ mediated genome instability protein 1 OB-fold" evidence="3">
    <location>
        <begin position="77"/>
        <end position="226"/>
    </location>
</feature>
<comment type="similarity">
    <text evidence="1">Belongs to the RMI1 family.</text>
</comment>
<dbReference type="OrthoDB" id="341511at2759"/>
<dbReference type="Gene3D" id="2.40.50.770">
    <property type="entry name" value="RecQ-mediated genome instability protein Rmi1, C-terminal domain"/>
    <property type="match status" value="1"/>
</dbReference>
<organism evidence="5 6">
    <name type="scientific">Sphaerosporella brunnea</name>
    <dbReference type="NCBI Taxonomy" id="1250544"/>
    <lineage>
        <taxon>Eukaryota</taxon>
        <taxon>Fungi</taxon>
        <taxon>Dikarya</taxon>
        <taxon>Ascomycota</taxon>
        <taxon>Pezizomycotina</taxon>
        <taxon>Pezizomycetes</taxon>
        <taxon>Pezizales</taxon>
        <taxon>Pyronemataceae</taxon>
        <taxon>Sphaerosporella</taxon>
    </lineage>
</organism>
<dbReference type="GO" id="GO:0000712">
    <property type="term" value="P:resolution of meiotic recombination intermediates"/>
    <property type="evidence" value="ECO:0007669"/>
    <property type="project" value="TreeGrafter"/>
</dbReference>
<dbReference type="PANTHER" id="PTHR14790:SF15">
    <property type="entry name" value="RECQ-MEDIATED GENOME INSTABILITY PROTEIN 1"/>
    <property type="match status" value="1"/>
</dbReference>
<comment type="caution">
    <text evidence="5">The sequence shown here is derived from an EMBL/GenBank/DDBJ whole genome shotgun (WGS) entry which is preliminary data.</text>
</comment>
<dbReference type="InterPro" id="IPR042470">
    <property type="entry name" value="RMI1_N_C_sf"/>
</dbReference>
<dbReference type="InParanoid" id="A0A5J5F1B9"/>
<evidence type="ECO:0000259" key="3">
    <source>
        <dbReference type="Pfam" id="PF08585"/>
    </source>
</evidence>
<dbReference type="GO" id="GO:0016604">
    <property type="term" value="C:nuclear body"/>
    <property type="evidence" value="ECO:0007669"/>
    <property type="project" value="TreeGrafter"/>
</dbReference>
<dbReference type="Pfam" id="PF21000">
    <property type="entry name" value="RMI1_N_N"/>
    <property type="match status" value="1"/>
</dbReference>